<dbReference type="Pfam" id="PF00023">
    <property type="entry name" value="Ank"/>
    <property type="match status" value="1"/>
</dbReference>
<dbReference type="Proteomes" id="UP000094669">
    <property type="component" value="Unassembled WGS sequence"/>
</dbReference>
<evidence type="ECO:0000313" key="4">
    <source>
        <dbReference type="EMBL" id="PNV74322.1"/>
    </source>
</evidence>
<dbReference type="InterPro" id="IPR002110">
    <property type="entry name" value="Ankyrin_rpt"/>
</dbReference>
<organism evidence="4 5">
    <name type="scientific">Leptospira inadai serovar Lyme</name>
    <dbReference type="NCBI Taxonomy" id="293084"/>
    <lineage>
        <taxon>Bacteria</taxon>
        <taxon>Pseudomonadati</taxon>
        <taxon>Spirochaetota</taxon>
        <taxon>Spirochaetia</taxon>
        <taxon>Leptospirales</taxon>
        <taxon>Leptospiraceae</taxon>
        <taxon>Leptospira</taxon>
    </lineage>
</organism>
<accession>A0ABX4YGD6</accession>
<proteinExistence type="predicted"/>
<keyword evidence="1" id="KW-0677">Repeat</keyword>
<feature type="repeat" description="ANK" evidence="3">
    <location>
        <begin position="66"/>
        <end position="98"/>
    </location>
</feature>
<dbReference type="PANTHER" id="PTHR24189:SF50">
    <property type="entry name" value="ANKYRIN REPEAT AND SOCS BOX PROTEIN 2"/>
    <property type="match status" value="1"/>
</dbReference>
<dbReference type="SUPFAM" id="SSF48403">
    <property type="entry name" value="Ankyrin repeat"/>
    <property type="match status" value="1"/>
</dbReference>
<name>A0ABX4YGD6_9LEPT</name>
<dbReference type="Gene3D" id="1.25.40.20">
    <property type="entry name" value="Ankyrin repeat-containing domain"/>
    <property type="match status" value="3"/>
</dbReference>
<dbReference type="PROSITE" id="PS50088">
    <property type="entry name" value="ANK_REPEAT"/>
    <property type="match status" value="5"/>
</dbReference>
<dbReference type="InterPro" id="IPR036770">
    <property type="entry name" value="Ankyrin_rpt-contain_sf"/>
</dbReference>
<feature type="repeat" description="ANK" evidence="3">
    <location>
        <begin position="133"/>
        <end position="165"/>
    </location>
</feature>
<evidence type="ECO:0000313" key="5">
    <source>
        <dbReference type="Proteomes" id="UP000094669"/>
    </source>
</evidence>
<evidence type="ECO:0000256" key="1">
    <source>
        <dbReference type="ARBA" id="ARBA00022737"/>
    </source>
</evidence>
<dbReference type="PROSITE" id="PS50297">
    <property type="entry name" value="ANK_REP_REGION"/>
    <property type="match status" value="5"/>
</dbReference>
<protein>
    <submittedName>
        <fullName evidence="4">Ankyrin repeat domain-containing protein</fullName>
    </submittedName>
</protein>
<evidence type="ECO:0000256" key="3">
    <source>
        <dbReference type="PROSITE-ProRule" id="PRU00023"/>
    </source>
</evidence>
<dbReference type="PANTHER" id="PTHR24189">
    <property type="entry name" value="MYOTROPHIN"/>
    <property type="match status" value="1"/>
</dbReference>
<keyword evidence="5" id="KW-1185">Reference proteome</keyword>
<gene>
    <name evidence="4" type="ORF">BES34_014140</name>
</gene>
<keyword evidence="2 3" id="KW-0040">ANK repeat</keyword>
<dbReference type="SMART" id="SM00248">
    <property type="entry name" value="ANK"/>
    <property type="match status" value="5"/>
</dbReference>
<dbReference type="EMBL" id="MCRM02000015">
    <property type="protein sequence ID" value="PNV74322.1"/>
    <property type="molecule type" value="Genomic_DNA"/>
</dbReference>
<reference evidence="4" key="1">
    <citation type="submission" date="2018-01" db="EMBL/GenBank/DDBJ databases">
        <title>Genomic characterization of Leptospira inadai serogroup Lyme isolated from captured rat in Brazil and comparative analysis with human reference strain.</title>
        <authorList>
            <person name="Moreno L.Z."/>
            <person name="Loureiro A.P."/>
            <person name="Miraglia F."/>
            <person name="Kremer F.S."/>
            <person name="Eslabao M.R."/>
            <person name="Dellagostin O.A."/>
            <person name="Lilenbaum W."/>
            <person name="Moreno A.M."/>
        </authorList>
    </citation>
    <scope>NUCLEOTIDE SEQUENCE [LARGE SCALE GENOMIC DNA]</scope>
    <source>
        <strain evidence="4">M34/99</strain>
    </source>
</reference>
<evidence type="ECO:0000256" key="2">
    <source>
        <dbReference type="ARBA" id="ARBA00023043"/>
    </source>
</evidence>
<dbReference type="RefSeq" id="WP_010420093.1">
    <property type="nucleotide sequence ID" value="NZ_MCRM02000015.1"/>
</dbReference>
<feature type="repeat" description="ANK" evidence="3">
    <location>
        <begin position="239"/>
        <end position="260"/>
    </location>
</feature>
<sequence length="260" mass="28254">MKRYLIIFILIPIISISSRPIDDLLIASKNGDVRKIESILKKGNVDVNGFIKGSLPTEEEEAEVGFQFTPLHWAVKNNHVEAVKVLIKAGANVNAVAGYSKETPIFFTLNPKKKDILNLLISAKADLSVLDSSGQTPLNSAVRYGYFKTSKILIELGSDINHKNIDGETPLHNASSRGYDEIVELLISKGAGVNLVTKKSSNIDSGGNSPLHYAAMFGRVNTVKILLSHGANKTLCNGDGNTPLDIAKKEGYKDLIKILE</sequence>
<dbReference type="InterPro" id="IPR050745">
    <property type="entry name" value="Multifunctional_regulatory"/>
</dbReference>
<feature type="repeat" description="ANK" evidence="3">
    <location>
        <begin position="206"/>
        <end position="238"/>
    </location>
</feature>
<feature type="repeat" description="ANK" evidence="3">
    <location>
        <begin position="166"/>
        <end position="198"/>
    </location>
</feature>
<dbReference type="PRINTS" id="PR01415">
    <property type="entry name" value="ANKYRIN"/>
</dbReference>
<dbReference type="Pfam" id="PF12796">
    <property type="entry name" value="Ank_2"/>
    <property type="match status" value="2"/>
</dbReference>
<comment type="caution">
    <text evidence="4">The sequence shown here is derived from an EMBL/GenBank/DDBJ whole genome shotgun (WGS) entry which is preliminary data.</text>
</comment>